<dbReference type="HOGENOM" id="CLU_1507447_0_0_2"/>
<evidence type="ECO:0000313" key="2">
    <source>
        <dbReference type="Proteomes" id="UP000000254"/>
    </source>
</evidence>
<name>A3DLG3_STAMF</name>
<keyword evidence="2" id="KW-1185">Reference proteome</keyword>
<reference evidence="2" key="1">
    <citation type="journal article" date="2009" name="BMC Genomics">
        <title>The complete genome sequence of Staphylothermus marinus reveals differences in sulfur metabolism among heterotrophic Crenarchaeota.</title>
        <authorList>
            <person name="Anderson I.J."/>
            <person name="Dharmarajan L."/>
            <person name="Rodriguez J."/>
            <person name="Hooper S."/>
            <person name="Porat I."/>
            <person name="Ulrich L.E."/>
            <person name="Elkins J.G."/>
            <person name="Mavromatis K."/>
            <person name="Sun H."/>
            <person name="Land M."/>
            <person name="Lapidus A."/>
            <person name="Lucas S."/>
            <person name="Barry K."/>
            <person name="Huber H."/>
            <person name="Zhulin I.B."/>
            <person name="Whitman W.B."/>
            <person name="Mukhopadhyay B."/>
            <person name="Woese C."/>
            <person name="Bristow J."/>
            <person name="Kyrpides N."/>
        </authorList>
    </citation>
    <scope>NUCLEOTIDE SEQUENCE [LARGE SCALE GENOMIC DNA]</scope>
    <source>
        <strain evidence="2">ATCC 43588 / DSM 3639 / JCM 9404 / F1</strain>
    </source>
</reference>
<dbReference type="STRING" id="399550.Smar_0361"/>
<gene>
    <name evidence="1" type="ordered locus">Smar_0361</name>
</gene>
<reference evidence="1 2" key="2">
    <citation type="journal article" date="2009" name="Stand. Genomic Sci.">
        <title>Complete genome sequence of Staphylothermus marinus Stetter and Fiala 1986 type strain F1.</title>
        <authorList>
            <person name="Anderson I.J."/>
            <person name="Sun H."/>
            <person name="Lapidus A."/>
            <person name="Copeland A."/>
            <person name="Glavina Del Rio T."/>
            <person name="Tice H."/>
            <person name="Dalin E."/>
            <person name="Lucas S."/>
            <person name="Barry K."/>
            <person name="Land M."/>
            <person name="Richardson P."/>
            <person name="Huber H."/>
            <person name="Kyrpides N.C."/>
        </authorList>
    </citation>
    <scope>NUCLEOTIDE SEQUENCE [LARGE SCALE GENOMIC DNA]</scope>
    <source>
        <strain evidence="2">ATCC 43588 / DSM 3639 / JCM 9404 / F1</strain>
    </source>
</reference>
<sequence>MLLKTFRGSIFVHDTYVYINIVSSSLLKEIPFLYAPMSIVDKKKRTRAIEVLLSTPTSKEDVRNVLKDKFYDRLERIKEEGVDLERAKQLLSNIKIYPSIEYMFRAFPRELLEYFVKNNYVWLIPFKEIYRLITDGKIIEILYRSPILNNRRIVRLRYDQELYELLKTLCIFNNNPHC</sequence>
<dbReference type="AlphaFoldDB" id="A3DLG3"/>
<accession>A3DLG3</accession>
<proteinExistence type="predicted"/>
<dbReference type="GeneID" id="4907334"/>
<organism evidence="1 2">
    <name type="scientific">Staphylothermus marinus (strain ATCC 43588 / DSM 3639 / JCM 9404 / F1)</name>
    <dbReference type="NCBI Taxonomy" id="399550"/>
    <lineage>
        <taxon>Archaea</taxon>
        <taxon>Thermoproteota</taxon>
        <taxon>Thermoprotei</taxon>
        <taxon>Desulfurococcales</taxon>
        <taxon>Desulfurococcaceae</taxon>
        <taxon>Staphylothermus</taxon>
    </lineage>
</organism>
<dbReference type="RefSeq" id="WP_011838664.1">
    <property type="nucleotide sequence ID" value="NC_009033.1"/>
</dbReference>
<protein>
    <submittedName>
        <fullName evidence="1">Uncharacterized protein</fullName>
    </submittedName>
</protein>
<dbReference type="eggNOG" id="arCOG12399">
    <property type="taxonomic scope" value="Archaea"/>
</dbReference>
<dbReference type="KEGG" id="smr:Smar_0361"/>
<dbReference type="EMBL" id="CP000575">
    <property type="protein sequence ID" value="ABN69473.1"/>
    <property type="molecule type" value="Genomic_DNA"/>
</dbReference>
<dbReference type="Proteomes" id="UP000000254">
    <property type="component" value="Chromosome"/>
</dbReference>
<dbReference type="OrthoDB" id="372973at2157"/>
<evidence type="ECO:0000313" key="1">
    <source>
        <dbReference type="EMBL" id="ABN69473.1"/>
    </source>
</evidence>